<protein>
    <submittedName>
        <fullName evidence="2">Uncharacterized protein</fullName>
    </submittedName>
</protein>
<evidence type="ECO:0000313" key="2">
    <source>
        <dbReference type="EMBL" id="KAF9741399.1"/>
    </source>
</evidence>
<proteinExistence type="predicted"/>
<dbReference type="EMBL" id="WJXW01000001">
    <property type="protein sequence ID" value="KAF9741399.1"/>
    <property type="molecule type" value="Genomic_DNA"/>
</dbReference>
<organism evidence="2 3">
    <name type="scientific">Paraphaeosphaeria minitans</name>
    <dbReference type="NCBI Taxonomy" id="565426"/>
    <lineage>
        <taxon>Eukaryota</taxon>
        <taxon>Fungi</taxon>
        <taxon>Dikarya</taxon>
        <taxon>Ascomycota</taxon>
        <taxon>Pezizomycotina</taxon>
        <taxon>Dothideomycetes</taxon>
        <taxon>Pleosporomycetidae</taxon>
        <taxon>Pleosporales</taxon>
        <taxon>Massarineae</taxon>
        <taxon>Didymosphaeriaceae</taxon>
        <taxon>Paraphaeosphaeria</taxon>
    </lineage>
</organism>
<feature type="region of interest" description="Disordered" evidence="1">
    <location>
        <begin position="320"/>
        <end position="367"/>
    </location>
</feature>
<comment type="caution">
    <text evidence="2">The sequence shown here is derived from an EMBL/GenBank/DDBJ whole genome shotgun (WGS) entry which is preliminary data.</text>
</comment>
<dbReference type="OrthoDB" id="3687991at2759"/>
<evidence type="ECO:0000313" key="3">
    <source>
        <dbReference type="Proteomes" id="UP000756921"/>
    </source>
</evidence>
<dbReference type="AlphaFoldDB" id="A0A9P6KWX0"/>
<evidence type="ECO:0000256" key="1">
    <source>
        <dbReference type="SAM" id="MobiDB-lite"/>
    </source>
</evidence>
<feature type="region of interest" description="Disordered" evidence="1">
    <location>
        <begin position="1"/>
        <end position="24"/>
    </location>
</feature>
<gene>
    <name evidence="2" type="ORF">PMIN01_00938</name>
</gene>
<sequence>MPPKRKASEQPPVSGESSVKKPRVAAKGAVSSLVPVGERKMAKKGVVEPEMLRILCEDRDKNNERKELHFKKIIHADIDWDNKEHIDKINAWRNQIYGRAGIKNKTVLMWHKDEEAWLELFYQLLVVEANERERGIESPKPKTIREKFNEFFVGKVLLSSGGKELEPRVERGPGPFMSKLGRLVRTLRPYLEEKLSNRNGNMFVPKINQEMIEEYQKFKANLIELGCKDEKIIPWKEVEDETNAKEYVVRCREYIASLPDQNDVEIEYMDEEDDTLAGSEQLDQELLELATDPEKFRGERTETDKLATTKESSWVTVRMGSVGSSHEDSPSSPMGNKSLDATDVASPHKKRADSVAPSNCAVDEDSSELTLVGEEVIVDKVQGQ</sequence>
<accession>A0A9P6KWX0</accession>
<dbReference type="Proteomes" id="UP000756921">
    <property type="component" value="Unassembled WGS sequence"/>
</dbReference>
<name>A0A9P6KWX0_9PLEO</name>
<keyword evidence="3" id="KW-1185">Reference proteome</keyword>
<reference evidence="2" key="1">
    <citation type="journal article" date="2020" name="Mol. Plant Microbe Interact.">
        <title>Genome Sequence of the Biocontrol Agent Coniothyrium minitans strain Conio (IMI 134523).</title>
        <authorList>
            <person name="Patel D."/>
            <person name="Shittu T.A."/>
            <person name="Baroncelli R."/>
            <person name="Muthumeenakshi S."/>
            <person name="Osborne T.H."/>
            <person name="Janganan T.K."/>
            <person name="Sreenivasaprasad S."/>
        </authorList>
    </citation>
    <scope>NUCLEOTIDE SEQUENCE</scope>
    <source>
        <strain evidence="2">Conio</strain>
    </source>
</reference>